<dbReference type="EMBL" id="MFUO01000031">
    <property type="protein sequence ID" value="OGI83276.1"/>
    <property type="molecule type" value="Genomic_DNA"/>
</dbReference>
<proteinExistence type="predicted"/>
<evidence type="ECO:0000313" key="2">
    <source>
        <dbReference type="Proteomes" id="UP000178184"/>
    </source>
</evidence>
<comment type="caution">
    <text evidence="1">The sequence shown here is derived from an EMBL/GenBank/DDBJ whole genome shotgun (WGS) entry which is preliminary data.</text>
</comment>
<dbReference type="SUPFAM" id="SSF53254">
    <property type="entry name" value="Phosphoglycerate mutase-like"/>
    <property type="match status" value="1"/>
</dbReference>
<dbReference type="InterPro" id="IPR029033">
    <property type="entry name" value="His_PPase_superfam"/>
</dbReference>
<dbReference type="AlphaFoldDB" id="A0A1F6WN83"/>
<dbReference type="Proteomes" id="UP000178184">
    <property type="component" value="Unassembled WGS sequence"/>
</dbReference>
<organism evidence="1 2">
    <name type="scientific">Candidatus Nomurabacteria bacterium RIFCSPLOWO2_01_FULL_33_17</name>
    <dbReference type="NCBI Taxonomy" id="1801764"/>
    <lineage>
        <taxon>Bacteria</taxon>
        <taxon>Candidatus Nomuraibacteriota</taxon>
    </lineage>
</organism>
<accession>A0A1F6WN83</accession>
<protein>
    <submittedName>
        <fullName evidence="1">Uncharacterized protein</fullName>
    </submittedName>
</protein>
<name>A0A1F6WN83_9BACT</name>
<sequence>MEHIENFNNLGKEKKVSVIRHLDEVDDLEKYGRDGVLIHGQEDRAEEIAGQLYKELKEYNKKAVLFVTSPRIRAKQSTQMVIDALLKKDSTLRCLSVQENDLREIDQGKFVLPTDYVKGEQYEGLYIADKIFLKETHASDYGEKNDNYDYRYGDPVLLANGQYKYPDLNQFFTKYGESYRDVLLRLYSLVIKTSEKVNKLGKNTELVIVTHGQPTQIFRDLKKIASYIKNKLIEYKEGELPKLCWELYKKLDDSKKVTGSLDIISIEELTDPYLVKVLKNEISFLSTNKKS</sequence>
<evidence type="ECO:0000313" key="1">
    <source>
        <dbReference type="EMBL" id="OGI83276.1"/>
    </source>
</evidence>
<dbReference type="Gene3D" id="3.40.50.1240">
    <property type="entry name" value="Phosphoglycerate mutase-like"/>
    <property type="match status" value="1"/>
</dbReference>
<gene>
    <name evidence="1" type="ORF">A2903_02790</name>
</gene>
<dbReference type="STRING" id="1801764.A2903_02790"/>
<reference evidence="1 2" key="1">
    <citation type="journal article" date="2016" name="Nat. Commun.">
        <title>Thousands of microbial genomes shed light on interconnected biogeochemical processes in an aquifer system.</title>
        <authorList>
            <person name="Anantharaman K."/>
            <person name="Brown C.T."/>
            <person name="Hug L.A."/>
            <person name="Sharon I."/>
            <person name="Castelle C.J."/>
            <person name="Probst A.J."/>
            <person name="Thomas B.C."/>
            <person name="Singh A."/>
            <person name="Wilkins M.J."/>
            <person name="Karaoz U."/>
            <person name="Brodie E.L."/>
            <person name="Williams K.H."/>
            <person name="Hubbard S.S."/>
            <person name="Banfield J.F."/>
        </authorList>
    </citation>
    <scope>NUCLEOTIDE SEQUENCE [LARGE SCALE GENOMIC DNA]</scope>
</reference>